<dbReference type="Pfam" id="PF11684">
    <property type="entry name" value="DUF3280"/>
    <property type="match status" value="1"/>
</dbReference>
<dbReference type="AlphaFoldDB" id="A0A167HCE5"/>
<protein>
    <recommendedName>
        <fullName evidence="3">DUF2380 domain-containing protein</fullName>
    </recommendedName>
</protein>
<dbReference type="EMBL" id="CP015249">
    <property type="protein sequence ID" value="ANB19809.1"/>
    <property type="molecule type" value="Genomic_DNA"/>
</dbReference>
<reference evidence="1 2" key="1">
    <citation type="submission" date="2016-04" db="EMBL/GenBank/DDBJ databases">
        <title>Complete genome sequence of Dokdonella koreensis DS-123T.</title>
        <authorList>
            <person name="Kim J.F."/>
            <person name="Lee H."/>
            <person name="Kwak M.-J."/>
        </authorList>
    </citation>
    <scope>NUCLEOTIDE SEQUENCE [LARGE SCALE GENOMIC DNA]</scope>
    <source>
        <strain evidence="1 2">DS-123</strain>
    </source>
</reference>
<accession>A0A167HCE5</accession>
<organism evidence="1 2">
    <name type="scientific">Dokdonella koreensis DS-123</name>
    <dbReference type="NCBI Taxonomy" id="1300342"/>
    <lineage>
        <taxon>Bacteria</taxon>
        <taxon>Pseudomonadati</taxon>
        <taxon>Pseudomonadota</taxon>
        <taxon>Gammaproteobacteria</taxon>
        <taxon>Lysobacterales</taxon>
        <taxon>Rhodanobacteraceae</taxon>
        <taxon>Dokdonella</taxon>
    </lineage>
</organism>
<evidence type="ECO:0008006" key="3">
    <source>
        <dbReference type="Google" id="ProtNLM"/>
    </source>
</evidence>
<dbReference type="InterPro" id="IPR021698">
    <property type="entry name" value="DUF3280"/>
</dbReference>
<evidence type="ECO:0000313" key="1">
    <source>
        <dbReference type="EMBL" id="ANB19809.1"/>
    </source>
</evidence>
<keyword evidence="2" id="KW-1185">Reference proteome</keyword>
<dbReference type="KEGG" id="dko:I596_3826"/>
<dbReference type="STRING" id="1300342.I596_3826"/>
<evidence type="ECO:0000313" key="2">
    <source>
        <dbReference type="Proteomes" id="UP000076830"/>
    </source>
</evidence>
<name>A0A167HCE5_9GAMM</name>
<sequence>MRRFGNRVFATIGSLGIVVVLTVAMPSSSLRAQTTPVKIAVFEFELEDVSAAGALWNGETAGDLEKMQAVTGEARRVLEQSGRYRLVDAGGVDDEPVRKRSLRNCDGCDARIALKLGAEQSLVGVVRRVAQTEYYVSIRVTDTATGEVINQSSAFYTGSDDAWKSGARSLIRRSVLAPPAKNPQ</sequence>
<dbReference type="Gene3D" id="3.40.50.10070">
    <property type="entry name" value="TolB, N-terminal domain"/>
    <property type="match status" value="1"/>
</dbReference>
<dbReference type="Proteomes" id="UP000076830">
    <property type="component" value="Chromosome"/>
</dbReference>
<gene>
    <name evidence="1" type="ORF">I596_3826</name>
</gene>
<proteinExistence type="predicted"/>